<dbReference type="Pfam" id="PF00781">
    <property type="entry name" value="DAGK_cat"/>
    <property type="match status" value="1"/>
</dbReference>
<keyword evidence="7" id="KW-0444">Lipid biosynthesis</keyword>
<reference evidence="10 11" key="1">
    <citation type="journal article" date="2015" name="Genome Announc.">
        <title>Expanding the biotechnology potential of lactobacilli through comparative genomics of 213 strains and associated genera.</title>
        <authorList>
            <person name="Sun Z."/>
            <person name="Harris H.M."/>
            <person name="McCann A."/>
            <person name="Guo C."/>
            <person name="Argimon S."/>
            <person name="Zhang W."/>
            <person name="Yang X."/>
            <person name="Jeffery I.B."/>
            <person name="Cooney J.C."/>
            <person name="Kagawa T.F."/>
            <person name="Liu W."/>
            <person name="Song Y."/>
            <person name="Salvetti E."/>
            <person name="Wrobel A."/>
            <person name="Rasinkangas P."/>
            <person name="Parkhill J."/>
            <person name="Rea M.C."/>
            <person name="O'Sullivan O."/>
            <person name="Ritari J."/>
            <person name="Douillard F.P."/>
            <person name="Paul Ross R."/>
            <person name="Yang R."/>
            <person name="Briner A.E."/>
            <person name="Felis G.E."/>
            <person name="de Vos W.M."/>
            <person name="Barrangou R."/>
            <person name="Klaenhammer T.R."/>
            <person name="Caufield P.W."/>
            <person name="Cui Y."/>
            <person name="Zhang H."/>
            <person name="O'Toole P.W."/>
        </authorList>
    </citation>
    <scope>NUCLEOTIDE SEQUENCE [LARGE SCALE GENOMIC DNA]</scope>
    <source>
        <strain evidence="10 11">DSM 17758</strain>
    </source>
</reference>
<dbReference type="InterPro" id="IPR017438">
    <property type="entry name" value="ATP-NAD_kinase_N"/>
</dbReference>
<gene>
    <name evidence="10" type="ORF">FC15_GL000566</name>
</gene>
<keyword evidence="5 10" id="KW-0418">Kinase</keyword>
<comment type="cofactor">
    <cofactor evidence="1">
        <name>Mg(2+)</name>
        <dbReference type="ChEBI" id="CHEBI:18420"/>
    </cofactor>
</comment>
<dbReference type="InterPro" id="IPR016064">
    <property type="entry name" value="NAD/diacylglycerol_kinase_sf"/>
</dbReference>
<organism evidence="10 11">
    <name type="scientific">Lapidilactobacillus concavus DSM 17758</name>
    <dbReference type="NCBI Taxonomy" id="1423735"/>
    <lineage>
        <taxon>Bacteria</taxon>
        <taxon>Bacillati</taxon>
        <taxon>Bacillota</taxon>
        <taxon>Bacilli</taxon>
        <taxon>Lactobacillales</taxon>
        <taxon>Lactobacillaceae</taxon>
        <taxon>Lapidilactobacillus</taxon>
    </lineage>
</organism>
<dbReference type="InterPro" id="IPR005218">
    <property type="entry name" value="Diacylglycerol/lipid_kinase"/>
</dbReference>
<evidence type="ECO:0000256" key="7">
    <source>
        <dbReference type="ARBA" id="ARBA00023209"/>
    </source>
</evidence>
<dbReference type="Pfam" id="PF19279">
    <property type="entry name" value="YegS_C"/>
    <property type="match status" value="1"/>
</dbReference>
<evidence type="ECO:0000313" key="11">
    <source>
        <dbReference type="Proteomes" id="UP000051315"/>
    </source>
</evidence>
<evidence type="ECO:0000256" key="2">
    <source>
        <dbReference type="ARBA" id="ARBA00005983"/>
    </source>
</evidence>
<dbReference type="Proteomes" id="UP000051315">
    <property type="component" value="Unassembled WGS sequence"/>
</dbReference>
<dbReference type="PROSITE" id="PS50146">
    <property type="entry name" value="DAGK"/>
    <property type="match status" value="1"/>
</dbReference>
<keyword evidence="7" id="KW-0443">Lipid metabolism</keyword>
<evidence type="ECO:0000256" key="1">
    <source>
        <dbReference type="ARBA" id="ARBA00001946"/>
    </source>
</evidence>
<dbReference type="GO" id="GO:0016301">
    <property type="term" value="F:kinase activity"/>
    <property type="evidence" value="ECO:0007669"/>
    <property type="project" value="UniProtKB-KW"/>
</dbReference>
<evidence type="ECO:0000256" key="3">
    <source>
        <dbReference type="ARBA" id="ARBA00022679"/>
    </source>
</evidence>
<dbReference type="PANTHER" id="PTHR12358">
    <property type="entry name" value="SPHINGOSINE KINASE"/>
    <property type="match status" value="1"/>
</dbReference>
<dbReference type="SUPFAM" id="SSF111331">
    <property type="entry name" value="NAD kinase/diacylglycerol kinase-like"/>
    <property type="match status" value="1"/>
</dbReference>
<keyword evidence="6" id="KW-0067">ATP-binding</keyword>
<keyword evidence="11" id="KW-1185">Reference proteome</keyword>
<dbReference type="SMART" id="SM00046">
    <property type="entry name" value="DAGKc"/>
    <property type="match status" value="1"/>
</dbReference>
<dbReference type="AlphaFoldDB" id="A0A0R1VSD2"/>
<comment type="caution">
    <text evidence="10">The sequence shown here is derived from an EMBL/GenBank/DDBJ whole genome shotgun (WGS) entry which is preliminary data.</text>
</comment>
<evidence type="ECO:0000256" key="5">
    <source>
        <dbReference type="ARBA" id="ARBA00022777"/>
    </source>
</evidence>
<protein>
    <submittedName>
        <fullName evidence="10">Diacylglycerol kinase family protein</fullName>
    </submittedName>
</protein>
<evidence type="ECO:0000256" key="4">
    <source>
        <dbReference type="ARBA" id="ARBA00022741"/>
    </source>
</evidence>
<dbReference type="InterPro" id="IPR001206">
    <property type="entry name" value="Diacylglycerol_kinase_cat_dom"/>
</dbReference>
<dbReference type="GO" id="GO:0005524">
    <property type="term" value="F:ATP binding"/>
    <property type="evidence" value="ECO:0007669"/>
    <property type="project" value="UniProtKB-KW"/>
</dbReference>
<dbReference type="InterPro" id="IPR045540">
    <property type="entry name" value="YegS/DAGK_C"/>
</dbReference>
<dbReference type="Gene3D" id="2.60.200.40">
    <property type="match status" value="1"/>
</dbReference>
<keyword evidence="7" id="KW-0594">Phospholipid biosynthesis</keyword>
<evidence type="ECO:0000256" key="8">
    <source>
        <dbReference type="ARBA" id="ARBA00023264"/>
    </source>
</evidence>
<keyword evidence="4" id="KW-0547">Nucleotide-binding</keyword>
<proteinExistence type="inferred from homology"/>
<dbReference type="GO" id="GO:0008654">
    <property type="term" value="P:phospholipid biosynthetic process"/>
    <property type="evidence" value="ECO:0007669"/>
    <property type="project" value="UniProtKB-KW"/>
</dbReference>
<dbReference type="EMBL" id="AZFX01000087">
    <property type="protein sequence ID" value="KRM08498.1"/>
    <property type="molecule type" value="Genomic_DNA"/>
</dbReference>
<name>A0A0R1VSD2_9LACO</name>
<accession>A0A0R1VSD2</accession>
<feature type="domain" description="DAGKc" evidence="9">
    <location>
        <begin position="35"/>
        <end position="177"/>
    </location>
</feature>
<dbReference type="NCBIfam" id="TIGR00147">
    <property type="entry name" value="YegS/Rv2252/BmrU family lipid kinase"/>
    <property type="match status" value="1"/>
</dbReference>
<dbReference type="STRING" id="1423735.FC15_GL000566"/>
<evidence type="ECO:0000256" key="6">
    <source>
        <dbReference type="ARBA" id="ARBA00022840"/>
    </source>
</evidence>
<dbReference type="PANTHER" id="PTHR12358:SF54">
    <property type="entry name" value="SPHINGOSINE KINASE RELATED PROTEIN"/>
    <property type="match status" value="1"/>
</dbReference>
<evidence type="ECO:0000313" key="10">
    <source>
        <dbReference type="EMBL" id="KRM08498.1"/>
    </source>
</evidence>
<keyword evidence="8" id="KW-1208">Phospholipid metabolism</keyword>
<dbReference type="PATRIC" id="fig|1423735.3.peg.593"/>
<dbReference type="InterPro" id="IPR050187">
    <property type="entry name" value="Lipid_Phosphate_FormReg"/>
</dbReference>
<evidence type="ECO:0000259" key="9">
    <source>
        <dbReference type="PROSITE" id="PS50146"/>
    </source>
</evidence>
<keyword evidence="3" id="KW-0808">Transferase</keyword>
<comment type="similarity">
    <text evidence="2">Belongs to the diacylglycerol/lipid kinase family.</text>
</comment>
<dbReference type="Gene3D" id="3.40.50.10330">
    <property type="entry name" value="Probable inorganic polyphosphate/atp-NAD kinase, domain 1"/>
    <property type="match status" value="1"/>
</dbReference>
<sequence>MSIFIGISTFWLLLIPRISILIMTNLIRETSFGGIFVPNFKVIINLKAGSGEAAEVWPQLQQALKQVQIRYRSYVSEYAGHAISLATKLADEADDTNESEEQTVLIVVGGDGTVNQVLNGIRRSQHPDTPIAYFPAGSGNDFARSLHLTKDAHTFAAQLTTIDHITPLNIFDVHMTDSANPVYRQQKFLINNFGIGFDAHVVHLTENSQTKNTLNRWHLGNLSYASNILTVLRKQAPFQLTVYDEANQPVHFKHAYLTTMTNIAYFGGGIKILPTADPHQQEIDLIVIDKPNFPRLLKLIRQILTNGHHVNSPGVHLFKGDHLRYEISPAQYGQMDGEDMGKHQFQITAENAQHPFWI</sequence>